<dbReference type="Gene3D" id="1.10.357.10">
    <property type="entry name" value="Tetracycline Repressor, domain 2"/>
    <property type="match status" value="1"/>
</dbReference>
<feature type="DNA-binding region" description="H-T-H motif" evidence="4">
    <location>
        <begin position="48"/>
        <end position="67"/>
    </location>
</feature>
<proteinExistence type="predicted"/>
<dbReference type="GO" id="GO:0000976">
    <property type="term" value="F:transcription cis-regulatory region binding"/>
    <property type="evidence" value="ECO:0007669"/>
    <property type="project" value="TreeGrafter"/>
</dbReference>
<evidence type="ECO:0000256" key="5">
    <source>
        <dbReference type="SAM" id="MobiDB-lite"/>
    </source>
</evidence>
<sequence length="233" mass="25187">MAQRGATQAEGKARAGTRGTAPLDEAMRTRLLSAAEHLLEQHGPDGLSIRELARECGVSTMGIYTLFGGRPGVMQALYAEGFVRLHAHALSAENREDPGLWLIGQMVAYRRFAINNVGMYRLMFGGQRRFVPADRNSRFATLNVPVADAYPAFAALVDAVTACAAGRSMGAMAMDDVAYAVWAHLHGLVGLEIAGYVAEQDAAARFAGAVRMLMCSQFGLDQAEVEERLRHCL</sequence>
<dbReference type="InterPro" id="IPR025996">
    <property type="entry name" value="MT1864/Rv1816-like_C"/>
</dbReference>
<gene>
    <name evidence="7" type="ORF">GV829_02485</name>
</gene>
<evidence type="ECO:0000256" key="2">
    <source>
        <dbReference type="ARBA" id="ARBA00023125"/>
    </source>
</evidence>
<evidence type="ECO:0000259" key="6">
    <source>
        <dbReference type="PROSITE" id="PS50977"/>
    </source>
</evidence>
<keyword evidence="8" id="KW-1185">Reference proteome</keyword>
<keyword evidence="2 4" id="KW-0238">DNA-binding</keyword>
<organism evidence="7 8">
    <name type="scientific">Sphingomonas lacunae</name>
    <dbReference type="NCBI Taxonomy" id="2698828"/>
    <lineage>
        <taxon>Bacteria</taxon>
        <taxon>Pseudomonadati</taxon>
        <taxon>Pseudomonadota</taxon>
        <taxon>Alphaproteobacteria</taxon>
        <taxon>Sphingomonadales</taxon>
        <taxon>Sphingomonadaceae</taxon>
        <taxon>Sphingomonas</taxon>
    </lineage>
</organism>
<protein>
    <submittedName>
        <fullName evidence="7">TetR/AcrR family transcriptional regulator</fullName>
    </submittedName>
</protein>
<dbReference type="InterPro" id="IPR050109">
    <property type="entry name" value="HTH-type_TetR-like_transc_reg"/>
</dbReference>
<name>A0A6M4AQS9_9SPHN</name>
<evidence type="ECO:0000256" key="4">
    <source>
        <dbReference type="PROSITE-ProRule" id="PRU00335"/>
    </source>
</evidence>
<evidence type="ECO:0000313" key="7">
    <source>
        <dbReference type="EMBL" id="QJQ31454.1"/>
    </source>
</evidence>
<feature type="domain" description="HTH tetR-type" evidence="6">
    <location>
        <begin position="25"/>
        <end position="85"/>
    </location>
</feature>
<evidence type="ECO:0000256" key="3">
    <source>
        <dbReference type="ARBA" id="ARBA00023163"/>
    </source>
</evidence>
<dbReference type="InterPro" id="IPR036271">
    <property type="entry name" value="Tet_transcr_reg_TetR-rel_C_sf"/>
</dbReference>
<feature type="region of interest" description="Disordered" evidence="5">
    <location>
        <begin position="1"/>
        <end position="20"/>
    </location>
</feature>
<dbReference type="EMBL" id="CP053015">
    <property type="protein sequence ID" value="QJQ31454.1"/>
    <property type="molecule type" value="Genomic_DNA"/>
</dbReference>
<dbReference type="Pfam" id="PF13305">
    <property type="entry name" value="TetR_C_33"/>
    <property type="match status" value="1"/>
</dbReference>
<dbReference type="KEGG" id="slan:GV829_02485"/>
<dbReference type="Pfam" id="PF00440">
    <property type="entry name" value="TetR_N"/>
    <property type="match status" value="1"/>
</dbReference>
<dbReference type="InterPro" id="IPR009057">
    <property type="entry name" value="Homeodomain-like_sf"/>
</dbReference>
<keyword evidence="1" id="KW-0805">Transcription regulation</keyword>
<evidence type="ECO:0000313" key="8">
    <source>
        <dbReference type="Proteomes" id="UP000503018"/>
    </source>
</evidence>
<keyword evidence="3" id="KW-0804">Transcription</keyword>
<reference evidence="7 8" key="1">
    <citation type="submission" date="2020-01" db="EMBL/GenBank/DDBJ databases">
        <title>Sphingomonas sp. strain CSW-10.</title>
        <authorList>
            <person name="Chen W.-M."/>
        </authorList>
    </citation>
    <scope>NUCLEOTIDE SEQUENCE [LARGE SCALE GENOMIC DNA]</scope>
    <source>
        <strain evidence="7 8">CSW-10</strain>
    </source>
</reference>
<dbReference type="PANTHER" id="PTHR30055">
    <property type="entry name" value="HTH-TYPE TRANSCRIPTIONAL REGULATOR RUTR"/>
    <property type="match status" value="1"/>
</dbReference>
<dbReference type="GO" id="GO:0003700">
    <property type="term" value="F:DNA-binding transcription factor activity"/>
    <property type="evidence" value="ECO:0007669"/>
    <property type="project" value="TreeGrafter"/>
</dbReference>
<dbReference type="RefSeq" id="WP_169943673.1">
    <property type="nucleotide sequence ID" value="NZ_CP053015.1"/>
</dbReference>
<dbReference type="PANTHER" id="PTHR30055:SF209">
    <property type="entry name" value="POSSIBLE TRANSCRIPTIONAL REGULATORY PROTEIN (PROBABLY TETR-FAMILY)"/>
    <property type="match status" value="1"/>
</dbReference>
<dbReference type="PROSITE" id="PS50977">
    <property type="entry name" value="HTH_TETR_2"/>
    <property type="match status" value="1"/>
</dbReference>
<dbReference type="AlphaFoldDB" id="A0A6M4AQS9"/>
<dbReference type="SUPFAM" id="SSF46689">
    <property type="entry name" value="Homeodomain-like"/>
    <property type="match status" value="1"/>
</dbReference>
<dbReference type="InterPro" id="IPR001647">
    <property type="entry name" value="HTH_TetR"/>
</dbReference>
<dbReference type="SUPFAM" id="SSF48498">
    <property type="entry name" value="Tetracyclin repressor-like, C-terminal domain"/>
    <property type="match status" value="1"/>
</dbReference>
<dbReference type="Proteomes" id="UP000503018">
    <property type="component" value="Chromosome"/>
</dbReference>
<accession>A0A6M4AQS9</accession>
<evidence type="ECO:0000256" key="1">
    <source>
        <dbReference type="ARBA" id="ARBA00023015"/>
    </source>
</evidence>